<protein>
    <submittedName>
        <fullName evidence="3">Uncharacterized protein</fullName>
    </submittedName>
</protein>
<dbReference type="EMBL" id="UOEI01000484">
    <property type="protein sequence ID" value="VAW06662.1"/>
    <property type="molecule type" value="Genomic_DNA"/>
</dbReference>
<dbReference type="AlphaFoldDB" id="A0A3B0SWH1"/>
<organism evidence="3">
    <name type="scientific">hydrothermal vent metagenome</name>
    <dbReference type="NCBI Taxonomy" id="652676"/>
    <lineage>
        <taxon>unclassified sequences</taxon>
        <taxon>metagenomes</taxon>
        <taxon>ecological metagenomes</taxon>
    </lineage>
</organism>
<proteinExistence type="predicted"/>
<name>A0A3B0SWH1_9ZZZZ</name>
<sequence>MKRLKKLLTVGIAAGMLATLPATASAQTDERLPAPVTAQGTQTAETRPSMDSIKERAAKAIERRLDTLDELTSRVTGSEHMTPRHKSTLLGEYASASFGLGVLGDRIEAATTYEELRDLIPRIAADFRIYLVVVPKTRQVNASDRVGDAVVRLDEAADTTAEAIRRAEDAGYDMTDAKRWLVSARDDIAEARNTGVPVADNVIGLQASDWKEPAASELAQGHRRLLNASVDLRKAKASLEQAKQAIEDAIGSDA</sequence>
<reference evidence="3" key="1">
    <citation type="submission" date="2018-06" db="EMBL/GenBank/DDBJ databases">
        <authorList>
            <person name="Zhirakovskaya E."/>
        </authorList>
    </citation>
    <scope>NUCLEOTIDE SEQUENCE</scope>
</reference>
<evidence type="ECO:0000256" key="1">
    <source>
        <dbReference type="SAM" id="Coils"/>
    </source>
</evidence>
<evidence type="ECO:0000313" key="3">
    <source>
        <dbReference type="EMBL" id="VAW06662.1"/>
    </source>
</evidence>
<feature type="region of interest" description="Disordered" evidence="2">
    <location>
        <begin position="24"/>
        <end position="49"/>
    </location>
</feature>
<accession>A0A3B0SWH1</accession>
<evidence type="ECO:0000256" key="2">
    <source>
        <dbReference type="SAM" id="MobiDB-lite"/>
    </source>
</evidence>
<gene>
    <name evidence="3" type="ORF">MNBD_ACTINO01-1065</name>
</gene>
<feature type="coiled-coil region" evidence="1">
    <location>
        <begin position="225"/>
        <end position="252"/>
    </location>
</feature>
<keyword evidence="1" id="KW-0175">Coiled coil</keyword>